<keyword evidence="1" id="KW-0812">Transmembrane</keyword>
<dbReference type="HOGENOM" id="CLU_2626749_0_0_1"/>
<dbReference type="AlphaFoldDB" id="M1CM01"/>
<protein>
    <submittedName>
        <fullName evidence="2">Uncharacterized protein</fullName>
    </submittedName>
</protein>
<proteinExistence type="predicted"/>
<evidence type="ECO:0000313" key="3">
    <source>
        <dbReference type="Proteomes" id="UP000011115"/>
    </source>
</evidence>
<accession>M1CM01</accession>
<reference evidence="3" key="1">
    <citation type="journal article" date="2011" name="Nature">
        <title>Genome sequence and analysis of the tuber crop potato.</title>
        <authorList>
            <consortium name="The Potato Genome Sequencing Consortium"/>
        </authorList>
    </citation>
    <scope>NUCLEOTIDE SEQUENCE [LARGE SCALE GENOMIC DNA]</scope>
    <source>
        <strain evidence="3">cv. DM1-3 516 R44</strain>
    </source>
</reference>
<dbReference type="PaxDb" id="4113-PGSC0003DMT400070325"/>
<dbReference type="Gramene" id="PGSC0003DMT400070325">
    <property type="protein sequence ID" value="PGSC0003DMT400070325"/>
    <property type="gene ID" value="PGSC0003DMG400027345"/>
</dbReference>
<reference evidence="2" key="2">
    <citation type="submission" date="2015-06" db="UniProtKB">
        <authorList>
            <consortium name="EnsemblPlants"/>
        </authorList>
    </citation>
    <scope>IDENTIFICATION</scope>
    <source>
        <strain evidence="2">DM1-3 516 R44</strain>
    </source>
</reference>
<dbReference type="EnsemblPlants" id="PGSC0003DMT400070325">
    <property type="protein sequence ID" value="PGSC0003DMT400070325"/>
    <property type="gene ID" value="PGSC0003DMG400027345"/>
</dbReference>
<evidence type="ECO:0000256" key="1">
    <source>
        <dbReference type="SAM" id="Phobius"/>
    </source>
</evidence>
<keyword evidence="1" id="KW-1133">Transmembrane helix</keyword>
<keyword evidence="1" id="KW-0472">Membrane</keyword>
<name>M1CM01_SOLTU</name>
<sequence length="78" mass="8971">MNFVAPYLSIFTHSVSLLWSISSFCLVFFFPYGARKVYAEVEEEAPKDEIEIEVEAHSAVLNGISLLIVFFKLMLFKF</sequence>
<keyword evidence="3" id="KW-1185">Reference proteome</keyword>
<evidence type="ECO:0000313" key="2">
    <source>
        <dbReference type="EnsemblPlants" id="PGSC0003DMT400070325"/>
    </source>
</evidence>
<feature type="transmembrane region" description="Helical" evidence="1">
    <location>
        <begin position="7"/>
        <end position="30"/>
    </location>
</feature>
<organism evidence="2 3">
    <name type="scientific">Solanum tuberosum</name>
    <name type="common">Potato</name>
    <dbReference type="NCBI Taxonomy" id="4113"/>
    <lineage>
        <taxon>Eukaryota</taxon>
        <taxon>Viridiplantae</taxon>
        <taxon>Streptophyta</taxon>
        <taxon>Embryophyta</taxon>
        <taxon>Tracheophyta</taxon>
        <taxon>Spermatophyta</taxon>
        <taxon>Magnoliopsida</taxon>
        <taxon>eudicotyledons</taxon>
        <taxon>Gunneridae</taxon>
        <taxon>Pentapetalae</taxon>
        <taxon>asterids</taxon>
        <taxon>lamiids</taxon>
        <taxon>Solanales</taxon>
        <taxon>Solanaceae</taxon>
        <taxon>Solanoideae</taxon>
        <taxon>Solaneae</taxon>
        <taxon>Solanum</taxon>
    </lineage>
</organism>
<dbReference type="InParanoid" id="M1CM01"/>
<dbReference type="Proteomes" id="UP000011115">
    <property type="component" value="Unassembled WGS sequence"/>
</dbReference>